<dbReference type="GO" id="GO:0031428">
    <property type="term" value="C:box C/D methylation guide snoRNP complex"/>
    <property type="evidence" value="ECO:0007669"/>
    <property type="project" value="TreeGrafter"/>
</dbReference>
<dbReference type="GO" id="GO:0000494">
    <property type="term" value="P:box C/D sno(s)RNA 3'-end processing"/>
    <property type="evidence" value="ECO:0007669"/>
    <property type="project" value="TreeGrafter"/>
</dbReference>
<evidence type="ECO:0000256" key="9">
    <source>
        <dbReference type="SAM" id="Phobius"/>
    </source>
</evidence>
<dbReference type="GO" id="GO:0015030">
    <property type="term" value="C:Cajal body"/>
    <property type="evidence" value="ECO:0007669"/>
    <property type="project" value="TreeGrafter"/>
</dbReference>
<sequence>MSYQASLLEAIAAVEVASAIAVVVVGVVSATVAVEAASEVVVAVAVLAAVVALETVAAGVDSATVETEAALVTVETEAALVTVEGEAASVAETEAADAVALVVVVALGVVDEVVTVVALGAVDEGVTVVALGVVVDEDAAEAAENEMKLEYRVWNPFRSKLAAAILGGVDQIHMPPGSKVLYLGAASGTTVSHVADIVGPANCIDSTAEPEAVFAGEVEKLKQERLKPQEQITLEPYERDHAVVVGIY</sequence>
<evidence type="ECO:0000256" key="8">
    <source>
        <dbReference type="ARBA" id="ARBA00047568"/>
    </source>
</evidence>
<dbReference type="PRINTS" id="PR00052">
    <property type="entry name" value="FIBRILLARIN"/>
</dbReference>
<dbReference type="Gene3D" id="3.40.50.150">
    <property type="entry name" value="Vaccinia Virus protein VP39"/>
    <property type="match status" value="2"/>
</dbReference>
<comment type="similarity">
    <text evidence="1">Belongs to the methyltransferase superfamily. Fibrillarin family.</text>
</comment>
<evidence type="ECO:0000256" key="5">
    <source>
        <dbReference type="ARBA" id="ARBA00022679"/>
    </source>
</evidence>
<dbReference type="SUPFAM" id="SSF53335">
    <property type="entry name" value="S-adenosyl-L-methionine-dependent methyltransferases"/>
    <property type="match status" value="1"/>
</dbReference>
<feature type="transmembrane region" description="Helical" evidence="9">
    <location>
        <begin position="12"/>
        <end position="34"/>
    </location>
</feature>
<dbReference type="GO" id="GO:0008649">
    <property type="term" value="F:rRNA methyltransferase activity"/>
    <property type="evidence" value="ECO:0007669"/>
    <property type="project" value="TreeGrafter"/>
</dbReference>
<evidence type="ECO:0000256" key="6">
    <source>
        <dbReference type="ARBA" id="ARBA00022884"/>
    </source>
</evidence>
<organism evidence="10 11">
    <name type="scientific">Amblyomma americanum</name>
    <name type="common">Lone star tick</name>
    <dbReference type="NCBI Taxonomy" id="6943"/>
    <lineage>
        <taxon>Eukaryota</taxon>
        <taxon>Metazoa</taxon>
        <taxon>Ecdysozoa</taxon>
        <taxon>Arthropoda</taxon>
        <taxon>Chelicerata</taxon>
        <taxon>Arachnida</taxon>
        <taxon>Acari</taxon>
        <taxon>Parasitiformes</taxon>
        <taxon>Ixodida</taxon>
        <taxon>Ixodoidea</taxon>
        <taxon>Ixodidae</taxon>
        <taxon>Amblyomminae</taxon>
        <taxon>Amblyomma</taxon>
    </lineage>
</organism>
<feature type="transmembrane region" description="Helical" evidence="9">
    <location>
        <begin position="40"/>
        <end position="60"/>
    </location>
</feature>
<dbReference type="EMBL" id="JARKHS020029476">
    <property type="protein sequence ID" value="KAK8763266.1"/>
    <property type="molecule type" value="Genomic_DNA"/>
</dbReference>
<accession>A0AAQ4DLC6</accession>
<dbReference type="GO" id="GO:0032040">
    <property type="term" value="C:small-subunit processome"/>
    <property type="evidence" value="ECO:0007669"/>
    <property type="project" value="TreeGrafter"/>
</dbReference>
<evidence type="ECO:0000256" key="4">
    <source>
        <dbReference type="ARBA" id="ARBA00022603"/>
    </source>
</evidence>
<dbReference type="GO" id="GO:1990259">
    <property type="term" value="F:histone H2AQ104 methyltransferase activity"/>
    <property type="evidence" value="ECO:0007669"/>
    <property type="project" value="TreeGrafter"/>
</dbReference>
<dbReference type="GO" id="GO:0003723">
    <property type="term" value="F:RNA binding"/>
    <property type="evidence" value="ECO:0007669"/>
    <property type="project" value="UniProtKB-KW"/>
</dbReference>
<dbReference type="PANTHER" id="PTHR10335">
    <property type="entry name" value="RRNA 2-O-METHYLTRANSFERASE FIBRILLARIN"/>
    <property type="match status" value="1"/>
</dbReference>
<dbReference type="InterPro" id="IPR000692">
    <property type="entry name" value="Fibrillarin"/>
</dbReference>
<protein>
    <recommendedName>
        <fullName evidence="2">rRNA 2'-O-methyltransferase fibrillarin</fullName>
    </recommendedName>
    <alternativeName>
        <fullName evidence="7">Histone-glutamine methyltransferase</fullName>
    </alternativeName>
</protein>
<comment type="catalytic activity">
    <reaction evidence="8">
        <text>L-glutaminyl-[histone H2A] + S-adenosyl-L-methionine = N(5)-methyl-L-glutaminyl-[histone H2A] + S-adenosyl-L-homocysteine + H(+)</text>
        <dbReference type="Rhea" id="RHEA:50904"/>
        <dbReference type="Rhea" id="RHEA-COMP:12837"/>
        <dbReference type="Rhea" id="RHEA-COMP:12839"/>
        <dbReference type="ChEBI" id="CHEBI:15378"/>
        <dbReference type="ChEBI" id="CHEBI:30011"/>
        <dbReference type="ChEBI" id="CHEBI:57856"/>
        <dbReference type="ChEBI" id="CHEBI:59789"/>
        <dbReference type="ChEBI" id="CHEBI:61891"/>
    </reaction>
</comment>
<keyword evidence="3" id="KW-0698">rRNA processing</keyword>
<dbReference type="Pfam" id="PF01269">
    <property type="entry name" value="Fibrillarin"/>
    <property type="match status" value="2"/>
</dbReference>
<keyword evidence="9" id="KW-0812">Transmembrane</keyword>
<dbReference type="SMART" id="SM01206">
    <property type="entry name" value="Fibrillarin"/>
    <property type="match status" value="1"/>
</dbReference>
<dbReference type="InterPro" id="IPR029063">
    <property type="entry name" value="SAM-dependent_MTases_sf"/>
</dbReference>
<reference evidence="10 11" key="1">
    <citation type="journal article" date="2023" name="Arcadia Sci">
        <title>De novo assembly of a long-read Amblyomma americanum tick genome.</title>
        <authorList>
            <person name="Chou S."/>
            <person name="Poskanzer K.E."/>
            <person name="Rollins M."/>
            <person name="Thuy-Boun P.S."/>
        </authorList>
    </citation>
    <scope>NUCLEOTIDE SEQUENCE [LARGE SCALE GENOMIC DNA]</scope>
    <source>
        <strain evidence="10">F_SG_1</strain>
        <tissue evidence="10">Salivary glands</tissue>
    </source>
</reference>
<keyword evidence="11" id="KW-1185">Reference proteome</keyword>
<comment type="caution">
    <text evidence="10">The sequence shown here is derived from an EMBL/GenBank/DDBJ whole genome shotgun (WGS) entry which is preliminary data.</text>
</comment>
<dbReference type="Proteomes" id="UP001321473">
    <property type="component" value="Unassembled WGS sequence"/>
</dbReference>
<feature type="non-terminal residue" evidence="10">
    <location>
        <position position="248"/>
    </location>
</feature>
<name>A0AAQ4DLC6_AMBAM</name>
<evidence type="ECO:0000256" key="7">
    <source>
        <dbReference type="ARBA" id="ARBA00032245"/>
    </source>
</evidence>
<gene>
    <name evidence="10" type="ORF">V5799_034124</name>
</gene>
<dbReference type="PANTHER" id="PTHR10335:SF17">
    <property type="entry name" value="FIBRILLARIN"/>
    <property type="match status" value="1"/>
</dbReference>
<keyword evidence="9" id="KW-0472">Membrane</keyword>
<keyword evidence="6" id="KW-0694">RNA-binding</keyword>
<evidence type="ECO:0000256" key="2">
    <source>
        <dbReference type="ARBA" id="ARBA00015190"/>
    </source>
</evidence>
<keyword evidence="5" id="KW-0808">Transferase</keyword>
<evidence type="ECO:0000256" key="1">
    <source>
        <dbReference type="ARBA" id="ARBA00010632"/>
    </source>
</evidence>
<proteinExistence type="inferred from homology"/>
<evidence type="ECO:0000256" key="3">
    <source>
        <dbReference type="ARBA" id="ARBA00022552"/>
    </source>
</evidence>
<evidence type="ECO:0000313" key="11">
    <source>
        <dbReference type="Proteomes" id="UP001321473"/>
    </source>
</evidence>
<keyword evidence="9" id="KW-1133">Transmembrane helix</keyword>
<dbReference type="AlphaFoldDB" id="A0AAQ4DLC6"/>
<keyword evidence="4" id="KW-0489">Methyltransferase</keyword>
<evidence type="ECO:0000313" key="10">
    <source>
        <dbReference type="EMBL" id="KAK8763266.1"/>
    </source>
</evidence>